<dbReference type="PANTHER" id="PTHR21248:SF12">
    <property type="entry name" value="CARDIOLIPIN SYNTHASE C"/>
    <property type="match status" value="1"/>
</dbReference>
<dbReference type="InterPro" id="IPR025202">
    <property type="entry name" value="PLD-like_dom"/>
</dbReference>
<feature type="compositionally biased region" description="Polar residues" evidence="1">
    <location>
        <begin position="59"/>
        <end position="87"/>
    </location>
</feature>
<dbReference type="PANTHER" id="PTHR21248">
    <property type="entry name" value="CARDIOLIPIN SYNTHASE"/>
    <property type="match status" value="1"/>
</dbReference>
<evidence type="ECO:0000256" key="1">
    <source>
        <dbReference type="SAM" id="MobiDB-lite"/>
    </source>
</evidence>
<comment type="caution">
    <text evidence="3">The sequence shown here is derived from an EMBL/GenBank/DDBJ whole genome shotgun (WGS) entry which is preliminary data.</text>
</comment>
<evidence type="ECO:0000259" key="2">
    <source>
        <dbReference type="PROSITE" id="PS50035"/>
    </source>
</evidence>
<evidence type="ECO:0000313" key="4">
    <source>
        <dbReference type="Proteomes" id="UP000664554"/>
    </source>
</evidence>
<name>A0ABS3NPI8_9GAMM</name>
<dbReference type="Pfam" id="PF13091">
    <property type="entry name" value="PLDc_2"/>
    <property type="match status" value="2"/>
</dbReference>
<keyword evidence="4" id="KW-1185">Reference proteome</keyword>
<dbReference type="Proteomes" id="UP000664554">
    <property type="component" value="Unassembled WGS sequence"/>
</dbReference>
<evidence type="ECO:0000313" key="3">
    <source>
        <dbReference type="EMBL" id="MBO1530969.1"/>
    </source>
</evidence>
<dbReference type="InterPro" id="IPR001736">
    <property type="entry name" value="PLipase_D/transphosphatidylase"/>
</dbReference>
<reference evidence="3 4" key="1">
    <citation type="submission" date="2021-03" db="EMBL/GenBank/DDBJ databases">
        <authorList>
            <person name="Shang D.-D."/>
            <person name="Du Z.-J."/>
            <person name="Chen G.-J."/>
        </authorList>
    </citation>
    <scope>NUCLEOTIDE SEQUENCE [LARGE SCALE GENOMIC DNA]</scope>
    <source>
        <strain evidence="3 4">F1192</strain>
    </source>
</reference>
<feature type="compositionally biased region" description="Basic and acidic residues" evidence="1">
    <location>
        <begin position="88"/>
        <end position="100"/>
    </location>
</feature>
<feature type="domain" description="PLD phosphodiesterase" evidence="2">
    <location>
        <begin position="226"/>
        <end position="253"/>
    </location>
</feature>
<dbReference type="SUPFAM" id="SSF56024">
    <property type="entry name" value="Phospholipase D/nuclease"/>
    <property type="match status" value="2"/>
</dbReference>
<accession>A0ABS3NPI8</accession>
<feature type="domain" description="PLD phosphodiesterase" evidence="2">
    <location>
        <begin position="472"/>
        <end position="499"/>
    </location>
</feature>
<dbReference type="SMART" id="SM00155">
    <property type="entry name" value="PLDc"/>
    <property type="match status" value="2"/>
</dbReference>
<dbReference type="CDD" id="cd09111">
    <property type="entry name" value="PLDc_ymdC_like_1"/>
    <property type="match status" value="1"/>
</dbReference>
<dbReference type="Gene3D" id="3.30.870.10">
    <property type="entry name" value="Endonuclease Chain A"/>
    <property type="match status" value="2"/>
</dbReference>
<protein>
    <submittedName>
        <fullName evidence="3">Phospholipase D family protein</fullName>
    </submittedName>
</protein>
<dbReference type="EMBL" id="JAGBKM010000010">
    <property type="protein sequence ID" value="MBO1530969.1"/>
    <property type="molecule type" value="Genomic_DNA"/>
</dbReference>
<feature type="region of interest" description="Disordered" evidence="1">
    <location>
        <begin position="54"/>
        <end position="121"/>
    </location>
</feature>
<dbReference type="PROSITE" id="PS50035">
    <property type="entry name" value="PLD"/>
    <property type="match status" value="2"/>
</dbReference>
<dbReference type="CDD" id="cd09113">
    <property type="entry name" value="PLDc_ymdC_like_2"/>
    <property type="match status" value="1"/>
</dbReference>
<proteinExistence type="predicted"/>
<gene>
    <name evidence="3" type="ORF">J3492_07040</name>
</gene>
<sequence length="581" mass="65270">MSILNIEPGNLSLSLTLGLTLGLSACQSLPIEPHLPESQALSARVNALYQSKRDEESHLLNSQNISPQNISPQNINMNDNAEASSSDSKTDNDIDEHSSPETELVEAISEQNENHPELSGYHPIVTGANAFASRSILTDMATRSIDVQYYIWHNDQAGQLMLKDLWEAAERGVIVRLLLDDFNNDAKFDQHLLRFSSHPNIAVRIVNPLMHRKFQSLNYITGLPRINRRMHNKSMTFDRQITIIGGRNIGNEYLSNDQNSQFADLDVLLIGKVVADIDNSFASYWSAPISFDIETLATLNKGDTSDFLTGLDKLDEDEKSNARSSLAVYKAAIEDSSIDSDLVNKRVPFRWTDMQFLSDDVGKLTKSVPADTNLVHQLRTLLGNPSKNLTIISSYFVPTKDGVNTLVQLAESGIDIKILTNSFDATDVTAVHSGYSQWRPKLLRSGIKIYELKSTAGEEKRENKLWKARSQSSTSLHAKTFAVDDHQVFIGSYNVDPRSANINTEMGVLINDDELARQLHETLDDNLLSQAYEVRLTDNNQLQWHTLENGEKVVYTSEPRVDFTDHIWLTIMSWLPIDWLL</sequence>
<dbReference type="RefSeq" id="WP_207991100.1">
    <property type="nucleotide sequence ID" value="NZ_JAGBKM010000010.1"/>
</dbReference>
<organism evidence="3 4">
    <name type="scientific">Psychrobacter coccoides</name>
    <dbReference type="NCBI Taxonomy" id="2818440"/>
    <lineage>
        <taxon>Bacteria</taxon>
        <taxon>Pseudomonadati</taxon>
        <taxon>Pseudomonadota</taxon>
        <taxon>Gammaproteobacteria</taxon>
        <taxon>Moraxellales</taxon>
        <taxon>Moraxellaceae</taxon>
        <taxon>Psychrobacter</taxon>
    </lineage>
</organism>